<dbReference type="EMBL" id="SDHW01000001">
    <property type="protein sequence ID" value="RXK62741.1"/>
    <property type="molecule type" value="Genomic_DNA"/>
</dbReference>
<dbReference type="PANTHER" id="PTHR44943">
    <property type="entry name" value="CELLULOSE SYNTHASE OPERON PROTEIN C"/>
    <property type="match status" value="1"/>
</dbReference>
<accession>A0A4Q1CPT0</accession>
<evidence type="ECO:0000313" key="5">
    <source>
        <dbReference type="EMBL" id="RXK62741.1"/>
    </source>
</evidence>
<protein>
    <submittedName>
        <fullName evidence="5">Tetratricopeptide repeat protein</fullName>
    </submittedName>
</protein>
<evidence type="ECO:0000256" key="2">
    <source>
        <dbReference type="ARBA" id="ARBA00022803"/>
    </source>
</evidence>
<dbReference type="Pfam" id="PF13432">
    <property type="entry name" value="TPR_16"/>
    <property type="match status" value="2"/>
</dbReference>
<feature type="chain" id="PRO_5020675899" evidence="4">
    <location>
        <begin position="22"/>
        <end position="273"/>
    </location>
</feature>
<dbReference type="SMART" id="SM00028">
    <property type="entry name" value="TPR"/>
    <property type="match status" value="4"/>
</dbReference>
<dbReference type="InterPro" id="IPR011990">
    <property type="entry name" value="TPR-like_helical_dom_sf"/>
</dbReference>
<dbReference type="PANTHER" id="PTHR44943:SF8">
    <property type="entry name" value="TPR REPEAT-CONTAINING PROTEIN MJ0263"/>
    <property type="match status" value="1"/>
</dbReference>
<keyword evidence="2 3" id="KW-0802">TPR repeat</keyword>
<dbReference type="PROSITE" id="PS51257">
    <property type="entry name" value="PROKAR_LIPOPROTEIN"/>
    <property type="match status" value="1"/>
</dbReference>
<dbReference type="InterPro" id="IPR051685">
    <property type="entry name" value="Ycf3/AcsC/BcsC/TPR_MFPF"/>
</dbReference>
<dbReference type="Pfam" id="PF13181">
    <property type="entry name" value="TPR_8"/>
    <property type="match status" value="1"/>
</dbReference>
<dbReference type="RefSeq" id="WP_129130111.1">
    <property type="nucleotide sequence ID" value="NZ_SDHW01000001.1"/>
</dbReference>
<evidence type="ECO:0000313" key="6">
    <source>
        <dbReference type="Proteomes" id="UP000290204"/>
    </source>
</evidence>
<keyword evidence="6" id="KW-1185">Reference proteome</keyword>
<feature type="signal peptide" evidence="4">
    <location>
        <begin position="1"/>
        <end position="21"/>
    </location>
</feature>
<feature type="repeat" description="TPR" evidence="3">
    <location>
        <begin position="226"/>
        <end position="259"/>
    </location>
</feature>
<sequence length="273" mass="30574">MQLKALSIVGLLVLFSFGCNNNPPADATVKPASSTANKQVDELEKQVAANPQADSLREGLVEQLVKNNQYDKALAQVEQLLQKQPDNPAYLFMKADALERKADTINAITTYQQAIQSAGVFNEAELRLASLYAETGNKTAVILCDGLLKDASAAQMRSDVLFVKAAYYSKVKDIAKALAVYNQLIREDYTYMEAYIEKGLLFYDQQKYAEAWKSFQQSTNVSNKYADGYFWMAKAEEKMNKTKEAIDNYKRSLALDQSITEAREALKRLGEIK</sequence>
<dbReference type="OrthoDB" id="639380at2"/>
<keyword evidence="4" id="KW-0732">Signal</keyword>
<name>A0A4Q1CPT0_9BACT</name>
<dbReference type="Gene3D" id="1.25.40.10">
    <property type="entry name" value="Tetratricopeptide repeat domain"/>
    <property type="match status" value="2"/>
</dbReference>
<keyword evidence="1" id="KW-0677">Repeat</keyword>
<evidence type="ECO:0000256" key="3">
    <source>
        <dbReference type="PROSITE-ProRule" id="PRU00339"/>
    </source>
</evidence>
<reference evidence="5 6" key="1">
    <citation type="submission" date="2019-01" db="EMBL/GenBank/DDBJ databases">
        <title>Lacibacter sp. strain TTM-7.</title>
        <authorList>
            <person name="Chen W.-M."/>
        </authorList>
    </citation>
    <scope>NUCLEOTIDE SEQUENCE [LARGE SCALE GENOMIC DNA]</scope>
    <source>
        <strain evidence="5 6">TTM-7</strain>
    </source>
</reference>
<dbReference type="InterPro" id="IPR019734">
    <property type="entry name" value="TPR_rpt"/>
</dbReference>
<feature type="repeat" description="TPR" evidence="3">
    <location>
        <begin position="192"/>
        <end position="225"/>
    </location>
</feature>
<evidence type="ECO:0000256" key="1">
    <source>
        <dbReference type="ARBA" id="ARBA00022737"/>
    </source>
</evidence>
<dbReference type="SUPFAM" id="SSF48452">
    <property type="entry name" value="TPR-like"/>
    <property type="match status" value="1"/>
</dbReference>
<dbReference type="AlphaFoldDB" id="A0A4Q1CPT0"/>
<gene>
    <name evidence="5" type="ORF">ESA94_07015</name>
</gene>
<evidence type="ECO:0000256" key="4">
    <source>
        <dbReference type="SAM" id="SignalP"/>
    </source>
</evidence>
<proteinExistence type="predicted"/>
<organism evidence="5 6">
    <name type="scientific">Lacibacter luteus</name>
    <dbReference type="NCBI Taxonomy" id="2508719"/>
    <lineage>
        <taxon>Bacteria</taxon>
        <taxon>Pseudomonadati</taxon>
        <taxon>Bacteroidota</taxon>
        <taxon>Chitinophagia</taxon>
        <taxon>Chitinophagales</taxon>
        <taxon>Chitinophagaceae</taxon>
        <taxon>Lacibacter</taxon>
    </lineage>
</organism>
<dbReference type="PROSITE" id="PS50005">
    <property type="entry name" value="TPR"/>
    <property type="match status" value="2"/>
</dbReference>
<comment type="caution">
    <text evidence="5">The sequence shown here is derived from an EMBL/GenBank/DDBJ whole genome shotgun (WGS) entry which is preliminary data.</text>
</comment>
<dbReference type="Proteomes" id="UP000290204">
    <property type="component" value="Unassembled WGS sequence"/>
</dbReference>